<name>A0A099KPX8_COLPS</name>
<evidence type="ECO:0000256" key="2">
    <source>
        <dbReference type="ARBA" id="ARBA00022729"/>
    </source>
</evidence>
<dbReference type="Pfam" id="PF00497">
    <property type="entry name" value="SBP_bac_3"/>
    <property type="match status" value="1"/>
</dbReference>
<evidence type="ECO:0000313" key="5">
    <source>
        <dbReference type="EMBL" id="KGJ91668.1"/>
    </source>
</evidence>
<dbReference type="Proteomes" id="UP000029868">
    <property type="component" value="Unassembled WGS sequence"/>
</dbReference>
<evidence type="ECO:0000256" key="1">
    <source>
        <dbReference type="ARBA" id="ARBA00010333"/>
    </source>
</evidence>
<dbReference type="OrthoDB" id="370676at2"/>
<gene>
    <name evidence="5" type="ORF">GAB14E_3150</name>
</gene>
<proteinExistence type="inferred from homology"/>
<feature type="domain" description="Solute-binding protein family 3/N-terminal" evidence="4">
    <location>
        <begin position="35"/>
        <end position="241"/>
    </location>
</feature>
<feature type="chain" id="PRO_5001957262" evidence="3">
    <location>
        <begin position="22"/>
        <end position="242"/>
    </location>
</feature>
<dbReference type="Gene3D" id="3.40.190.10">
    <property type="entry name" value="Periplasmic binding protein-like II"/>
    <property type="match status" value="2"/>
</dbReference>
<reference evidence="5 6" key="1">
    <citation type="submission" date="2014-08" db="EMBL/GenBank/DDBJ databases">
        <title>Genomic and Phenotypic Diversity of Colwellia psychrerythraea strains from Disparate Marine Basins.</title>
        <authorList>
            <person name="Techtmann S.M."/>
            <person name="Stelling S.C."/>
            <person name="Utturkar S.M."/>
            <person name="Alshibli N."/>
            <person name="Harris A."/>
            <person name="Brown S.D."/>
            <person name="Hazen T.C."/>
        </authorList>
    </citation>
    <scope>NUCLEOTIDE SEQUENCE [LARGE SCALE GENOMIC DNA]</scope>
    <source>
        <strain evidence="5 6">GAB14E</strain>
    </source>
</reference>
<comment type="caution">
    <text evidence="5">The sequence shown here is derived from an EMBL/GenBank/DDBJ whole genome shotgun (WGS) entry which is preliminary data.</text>
</comment>
<dbReference type="PANTHER" id="PTHR35936">
    <property type="entry name" value="MEMBRANE-BOUND LYTIC MUREIN TRANSGLYCOSYLASE F"/>
    <property type="match status" value="1"/>
</dbReference>
<dbReference type="SUPFAM" id="SSF53850">
    <property type="entry name" value="Periplasmic binding protein-like II"/>
    <property type="match status" value="1"/>
</dbReference>
<dbReference type="InterPro" id="IPR001638">
    <property type="entry name" value="Solute-binding_3/MltF_N"/>
</dbReference>
<protein>
    <submittedName>
        <fullName evidence="5">ABC-type transporter, periplasmic subunit family 3</fullName>
    </submittedName>
</protein>
<evidence type="ECO:0000256" key="3">
    <source>
        <dbReference type="SAM" id="SignalP"/>
    </source>
</evidence>
<feature type="signal peptide" evidence="3">
    <location>
        <begin position="1"/>
        <end position="21"/>
    </location>
</feature>
<dbReference type="AlphaFoldDB" id="A0A099KPX8"/>
<sequence>MKYFSSIICVFLLLISHSCFSENTENVLQMRTIAVAPYGINTNGELSGIYYDLANKLLVKADIESEHHIFPYGRIMHELKLGKTDLTIMFKYKELADYVDYIYPLPTLKNVVIGRKDTNFSSVKQLEKLSIAYLRGAKFSDDIDNNPEIIKQTVSDFYQGLLMLKKGRVDAIIGPMAPIISAAKNLDLSRDFFGKPLIVSERTPWLQLSKKSHHKVSAKQLKNIFSQMMAQGELNNIQQKYQ</sequence>
<evidence type="ECO:0000313" key="6">
    <source>
        <dbReference type="Proteomes" id="UP000029868"/>
    </source>
</evidence>
<evidence type="ECO:0000259" key="4">
    <source>
        <dbReference type="Pfam" id="PF00497"/>
    </source>
</evidence>
<dbReference type="EMBL" id="JQEC01000040">
    <property type="protein sequence ID" value="KGJ91668.1"/>
    <property type="molecule type" value="Genomic_DNA"/>
</dbReference>
<dbReference type="PATRIC" id="fig|28229.3.peg.2869"/>
<organism evidence="5 6">
    <name type="scientific">Colwellia psychrerythraea</name>
    <name type="common">Vibrio psychroerythus</name>
    <dbReference type="NCBI Taxonomy" id="28229"/>
    <lineage>
        <taxon>Bacteria</taxon>
        <taxon>Pseudomonadati</taxon>
        <taxon>Pseudomonadota</taxon>
        <taxon>Gammaproteobacteria</taxon>
        <taxon>Alteromonadales</taxon>
        <taxon>Colwelliaceae</taxon>
        <taxon>Colwellia</taxon>
    </lineage>
</organism>
<comment type="similarity">
    <text evidence="1">Belongs to the bacterial solute-binding protein 3 family.</text>
</comment>
<dbReference type="PANTHER" id="PTHR35936:SF6">
    <property type="entry name" value="AMINO ACID ABC TRANSPORTER SUBSTRATE-BINDING PAAT FAMILY PROTEIN"/>
    <property type="match status" value="1"/>
</dbReference>
<dbReference type="RefSeq" id="WP_033082887.1">
    <property type="nucleotide sequence ID" value="NZ_JQEC01000040.1"/>
</dbReference>
<accession>A0A099KPX8</accession>
<keyword evidence="2 3" id="KW-0732">Signal</keyword>